<dbReference type="Pfam" id="PF00651">
    <property type="entry name" value="BTB"/>
    <property type="match status" value="1"/>
</dbReference>
<dbReference type="Gene3D" id="3.30.710.10">
    <property type="entry name" value="Potassium Channel Kv1.1, Chain A"/>
    <property type="match status" value="1"/>
</dbReference>
<gene>
    <name evidence="9" type="primary">LOC100751233</name>
</gene>
<dbReference type="SUPFAM" id="SSF49599">
    <property type="entry name" value="TRAF domain-like"/>
    <property type="match status" value="1"/>
</dbReference>
<comment type="similarity">
    <text evidence="3">Belongs to the Tdpoz family.</text>
</comment>
<dbReference type="AlphaFoldDB" id="A0A9J7K3T2"/>
<dbReference type="Gene3D" id="2.60.210.10">
    <property type="entry name" value="Apoptosis, Tumor Necrosis Factor Receptor Associated Protein 2, Chain A"/>
    <property type="match status" value="1"/>
</dbReference>
<dbReference type="RefSeq" id="XP_035294550.1">
    <property type="nucleotide sequence ID" value="XM_035438659.1"/>
</dbReference>
<evidence type="ECO:0000256" key="4">
    <source>
        <dbReference type="ARBA" id="ARBA00022786"/>
    </source>
</evidence>
<dbReference type="Pfam" id="PF22486">
    <property type="entry name" value="MATH_2"/>
    <property type="match status" value="1"/>
</dbReference>
<evidence type="ECO:0000256" key="5">
    <source>
        <dbReference type="ARBA" id="ARBA00023242"/>
    </source>
</evidence>
<organism evidence="8 9">
    <name type="scientific">Cricetulus griseus</name>
    <name type="common">Chinese hamster</name>
    <name type="synonym">Cricetulus barabensis griseus</name>
    <dbReference type="NCBI Taxonomy" id="10029"/>
    <lineage>
        <taxon>Eukaryota</taxon>
        <taxon>Metazoa</taxon>
        <taxon>Chordata</taxon>
        <taxon>Craniata</taxon>
        <taxon>Vertebrata</taxon>
        <taxon>Euteleostomi</taxon>
        <taxon>Mammalia</taxon>
        <taxon>Eutheria</taxon>
        <taxon>Euarchontoglires</taxon>
        <taxon>Glires</taxon>
        <taxon>Rodentia</taxon>
        <taxon>Myomorpha</taxon>
        <taxon>Muroidea</taxon>
        <taxon>Cricetidae</taxon>
        <taxon>Cricetinae</taxon>
        <taxon>Cricetulus</taxon>
    </lineage>
</organism>
<reference evidence="8" key="1">
    <citation type="journal article" date="2018" name="Biotechnol. Bioeng.">
        <title>A reference genome of the Chinese hamster based on a hybrid assembly strategy.</title>
        <authorList>
            <person name="Rupp O."/>
            <person name="MacDonald M.L."/>
            <person name="Li S."/>
            <person name="Dhiman H."/>
            <person name="Polson S."/>
            <person name="Griep S."/>
            <person name="Heffner K."/>
            <person name="Hernandez I."/>
            <person name="Brinkrolf K."/>
            <person name="Jadhav V."/>
            <person name="Samoudi M."/>
            <person name="Hao H."/>
            <person name="Kingham B."/>
            <person name="Goesmann A."/>
            <person name="Betenbaugh M.J."/>
            <person name="Lewis N.E."/>
            <person name="Borth N."/>
            <person name="Lee K.H."/>
        </authorList>
    </citation>
    <scope>NUCLEOTIDE SEQUENCE [LARGE SCALE GENOMIC DNA]</scope>
    <source>
        <strain evidence="8">17A/GY</strain>
    </source>
</reference>
<dbReference type="InterPro" id="IPR000210">
    <property type="entry name" value="BTB/POZ_dom"/>
</dbReference>
<evidence type="ECO:0000313" key="9">
    <source>
        <dbReference type="RefSeq" id="XP_035294550.1"/>
    </source>
</evidence>
<keyword evidence="8" id="KW-1185">Reference proteome</keyword>
<sequence>MTEDRVAESWGYTEISVQKFSYSWTISNFRFLLQEIGEAIKSPTFSSGSSDNDKWCLKVWTNGIDEDSKDYLSVHLTLSPVWARFQFSIRSGDREKTNGMISPRFFKFTPNQHWGFKKFIHRDLLLSLESWLLPDNELTVFCDVDLAVQDSLINSEDSTVPGFLVPRCTMADDLGQLWENSLFTDCILVVAGQDFGAHKAILAARSPVFRAMFENDMEESRKKRVEILDLEPQVFKAMMEFIYTGKAPDLHSMANAVLAAADKYGLERLKVLCEDALCRDLSVENAAHTLFLADLHGAGQLKTKALDFITAHASEVSETSSWKKMVGSHPHLLAEAFSSLASAHRSLLEPPPKRFKQS</sequence>
<reference evidence="9" key="3">
    <citation type="submission" date="2025-08" db="UniProtKB">
        <authorList>
            <consortium name="RefSeq"/>
        </authorList>
    </citation>
    <scope>IDENTIFICATION</scope>
    <source>
        <strain evidence="9">17A/GY</strain>
        <tissue evidence="9">Liver</tissue>
    </source>
</reference>
<keyword evidence="4" id="KW-0833">Ubl conjugation pathway</keyword>
<dbReference type="FunFam" id="2.60.210.10:FF:000003">
    <property type="entry name" value="Speckle-type POZ protein-like a"/>
    <property type="match status" value="1"/>
</dbReference>
<evidence type="ECO:0000256" key="2">
    <source>
        <dbReference type="ARBA" id="ARBA00004906"/>
    </source>
</evidence>
<accession>A0A9J7K3T2</accession>
<dbReference type="PANTHER" id="PTHR24413">
    <property type="entry name" value="SPECKLE-TYPE POZ PROTEIN"/>
    <property type="match status" value="1"/>
</dbReference>
<feature type="domain" description="BTB" evidence="6">
    <location>
        <begin position="184"/>
        <end position="246"/>
    </location>
</feature>
<dbReference type="Pfam" id="PF24570">
    <property type="entry name" value="BACK_BPM_SPOP"/>
    <property type="match status" value="1"/>
</dbReference>
<feature type="domain" description="MATH" evidence="7">
    <location>
        <begin position="19"/>
        <end position="144"/>
    </location>
</feature>
<dbReference type="Gene3D" id="6.20.250.50">
    <property type="match status" value="1"/>
</dbReference>
<reference evidence="8" key="2">
    <citation type="journal article" date="2020" name="Biotechnol. Bioeng.">
        <title>Chromosome-scale scaffolds for the Chinese hamster reference genome assembly to facilitate the study of the CHO epigenome.</title>
        <authorList>
            <person name="Hilliard W."/>
            <person name="MacDonald M."/>
            <person name="Lee K.H."/>
        </authorList>
    </citation>
    <scope>NUCLEOTIDE SEQUENCE [LARGE SCALE GENOMIC DNA]</scope>
    <source>
        <strain evidence="8">17A/GY</strain>
    </source>
</reference>
<comment type="pathway">
    <text evidence="2">Protein modification; protein ubiquitination.</text>
</comment>
<evidence type="ECO:0000259" key="6">
    <source>
        <dbReference type="PROSITE" id="PS50097"/>
    </source>
</evidence>
<dbReference type="InterPro" id="IPR002083">
    <property type="entry name" value="MATH/TRAF_dom"/>
</dbReference>
<comment type="subcellular location">
    <subcellularLocation>
        <location evidence="1">Nucleus</location>
    </subcellularLocation>
</comment>
<dbReference type="InterPro" id="IPR008974">
    <property type="entry name" value="TRAF-like"/>
</dbReference>
<evidence type="ECO:0000313" key="8">
    <source>
        <dbReference type="Proteomes" id="UP001108280"/>
    </source>
</evidence>
<keyword evidence="5" id="KW-0539">Nucleus</keyword>
<dbReference type="KEGG" id="cge:100751233"/>
<dbReference type="OrthoDB" id="6359816at2759"/>
<proteinExistence type="inferred from homology"/>
<dbReference type="FunFam" id="3.30.710.10:FF:000159">
    <property type="entry name" value="Speckle-type POZ protein B"/>
    <property type="match status" value="1"/>
</dbReference>
<dbReference type="PROSITE" id="PS50097">
    <property type="entry name" value="BTB"/>
    <property type="match status" value="1"/>
</dbReference>
<evidence type="ECO:0000256" key="3">
    <source>
        <dbReference type="ARBA" id="ARBA00010846"/>
    </source>
</evidence>
<dbReference type="InterPro" id="IPR011333">
    <property type="entry name" value="SKP1/BTB/POZ_sf"/>
</dbReference>
<evidence type="ECO:0000259" key="7">
    <source>
        <dbReference type="PROSITE" id="PS50144"/>
    </source>
</evidence>
<dbReference type="GO" id="GO:0005634">
    <property type="term" value="C:nucleus"/>
    <property type="evidence" value="ECO:0007669"/>
    <property type="project" value="UniProtKB-SubCell"/>
</dbReference>
<dbReference type="InterPro" id="IPR056423">
    <property type="entry name" value="BACK_BPM_SPOP"/>
</dbReference>
<name>A0A9J7K3T2_CRIGR</name>
<evidence type="ECO:0000256" key="1">
    <source>
        <dbReference type="ARBA" id="ARBA00004123"/>
    </source>
</evidence>
<dbReference type="SMART" id="SM00225">
    <property type="entry name" value="BTB"/>
    <property type="match status" value="1"/>
</dbReference>
<dbReference type="Gene3D" id="6.10.250.3030">
    <property type="match status" value="1"/>
</dbReference>
<dbReference type="Proteomes" id="UP001108280">
    <property type="component" value="Chromosome 2"/>
</dbReference>
<dbReference type="PROSITE" id="PS50144">
    <property type="entry name" value="MATH"/>
    <property type="match status" value="1"/>
</dbReference>
<dbReference type="GeneID" id="100751233"/>
<dbReference type="SUPFAM" id="SSF54695">
    <property type="entry name" value="POZ domain"/>
    <property type="match status" value="1"/>
</dbReference>
<dbReference type="GO" id="GO:0030163">
    <property type="term" value="P:protein catabolic process"/>
    <property type="evidence" value="ECO:0007669"/>
    <property type="project" value="UniProtKB-ARBA"/>
</dbReference>
<protein>
    <submittedName>
        <fullName evidence="9">Speckle-type POZ protein-like isoform X2</fullName>
    </submittedName>
</protein>